<dbReference type="Gene3D" id="3.30.260.10">
    <property type="entry name" value="TCP-1-like chaperonin intermediate domain"/>
    <property type="match status" value="1"/>
</dbReference>
<dbReference type="OrthoDB" id="10037098at2759"/>
<reference evidence="1" key="2">
    <citation type="submission" date="2025-08" db="UniProtKB">
        <authorList>
            <consortium name="Ensembl"/>
        </authorList>
    </citation>
    <scope>IDENTIFICATION</scope>
</reference>
<dbReference type="GO" id="GO:0045494">
    <property type="term" value="P:photoreceptor cell maintenance"/>
    <property type="evidence" value="ECO:0007669"/>
    <property type="project" value="Ensembl"/>
</dbReference>
<proteinExistence type="predicted"/>
<dbReference type="GO" id="GO:0045599">
    <property type="term" value="P:negative regulation of fat cell differentiation"/>
    <property type="evidence" value="ECO:0007669"/>
    <property type="project" value="Ensembl"/>
</dbReference>
<dbReference type="InterPro" id="IPR027410">
    <property type="entry name" value="TCP-1-like_intermed_sf"/>
</dbReference>
<dbReference type="GO" id="GO:0048863">
    <property type="term" value="P:stem cell differentiation"/>
    <property type="evidence" value="ECO:0007669"/>
    <property type="project" value="Ensembl"/>
</dbReference>
<dbReference type="Proteomes" id="UP000001645">
    <property type="component" value="Chromosome 4"/>
</dbReference>
<dbReference type="Bgee" id="ENSMGAG00000010562">
    <property type="expression patterns" value="Expressed in gizzard and 6 other cell types or tissues"/>
</dbReference>
<organism evidence="1 2">
    <name type="scientific">Meleagris gallopavo</name>
    <name type="common">Wild turkey</name>
    <dbReference type="NCBI Taxonomy" id="9103"/>
    <lineage>
        <taxon>Eukaryota</taxon>
        <taxon>Metazoa</taxon>
        <taxon>Chordata</taxon>
        <taxon>Craniata</taxon>
        <taxon>Vertebrata</taxon>
        <taxon>Euteleostomi</taxon>
        <taxon>Archelosauria</taxon>
        <taxon>Archosauria</taxon>
        <taxon>Dinosauria</taxon>
        <taxon>Saurischia</taxon>
        <taxon>Theropoda</taxon>
        <taxon>Coelurosauria</taxon>
        <taxon>Aves</taxon>
        <taxon>Neognathae</taxon>
        <taxon>Galloanserae</taxon>
        <taxon>Galliformes</taxon>
        <taxon>Phasianidae</taxon>
        <taxon>Meleagridinae</taxon>
        <taxon>Meleagris</taxon>
    </lineage>
</organism>
<dbReference type="GO" id="GO:0005524">
    <property type="term" value="F:ATP binding"/>
    <property type="evidence" value="ECO:0007669"/>
    <property type="project" value="InterPro"/>
</dbReference>
<dbReference type="InParanoid" id="G1NDM7"/>
<dbReference type="GO" id="GO:2000737">
    <property type="term" value="P:negative regulation of stem cell differentiation"/>
    <property type="evidence" value="ECO:0007669"/>
    <property type="project" value="Ensembl"/>
</dbReference>
<name>G1NDM7_MELGA</name>
<accession>G1NDM7</accession>
<dbReference type="Ensembl" id="ENSMGAT00000011836.2">
    <property type="protein sequence ID" value="ENSMGAP00000010968.2"/>
    <property type="gene ID" value="ENSMGAG00000010562.2"/>
</dbReference>
<evidence type="ECO:0000313" key="2">
    <source>
        <dbReference type="Proteomes" id="UP000001645"/>
    </source>
</evidence>
<dbReference type="Gene3D" id="3.50.7.10">
    <property type="entry name" value="GroEL"/>
    <property type="match status" value="1"/>
</dbReference>
<dbReference type="GO" id="GO:0042073">
    <property type="term" value="P:intraciliary transport"/>
    <property type="evidence" value="ECO:0007669"/>
    <property type="project" value="Ensembl"/>
</dbReference>
<dbReference type="GO" id="GO:0045444">
    <property type="term" value="P:fat cell differentiation"/>
    <property type="evidence" value="ECO:0007669"/>
    <property type="project" value="Ensembl"/>
</dbReference>
<keyword evidence="2" id="KW-1185">Reference proteome</keyword>
<dbReference type="PANTHER" id="PTHR46883:SF1">
    <property type="entry name" value="BARDET-BIEDL SYNDROME 12 PROTEIN"/>
    <property type="match status" value="1"/>
</dbReference>
<dbReference type="GO" id="GO:0042755">
    <property type="term" value="P:eating behavior"/>
    <property type="evidence" value="ECO:0007669"/>
    <property type="project" value="Ensembl"/>
</dbReference>
<dbReference type="PANTHER" id="PTHR46883">
    <property type="entry name" value="BARDET-BIEDL SYNDROME 12 PROTEIN"/>
    <property type="match status" value="1"/>
</dbReference>
<dbReference type="InterPro" id="IPR042984">
    <property type="entry name" value="BBS12"/>
</dbReference>
<gene>
    <name evidence="1" type="primary">BBS12</name>
</gene>
<dbReference type="SUPFAM" id="SSF48592">
    <property type="entry name" value="GroEL equatorial domain-like"/>
    <property type="match status" value="1"/>
</dbReference>
<dbReference type="Gene3D" id="1.10.560.10">
    <property type="entry name" value="GroEL-like equatorial domain"/>
    <property type="match status" value="2"/>
</dbReference>
<dbReference type="InterPro" id="IPR027413">
    <property type="entry name" value="GROEL-like_equatorial_sf"/>
</dbReference>
<dbReference type="HOGENOM" id="CLU_025269_0_0_1"/>
<sequence>MVLLYETVNLVFFVMCSLEYYEDGTVSLCSVPRCCALAMAFRAVNSRRHIGLQQLSSLAWAGRTLLGPVKSCKFVVDESTNESMLICSAVRLMESLDLTSAAGQLLNETIQAQNKEFKTGMSTLLFLVGAWSNAVLECLQQNVPVSAIVSVMSEGLDSCCEKVQCLQISVHDVNKELCSSSVRPRTSESNISQIPCDSSLNHQIFLYFQKGISASEELVPRNSCFPQEADCKFYKGLVWPLASFGSVASLVRSVDDKSTSVISGSDVSASICKQKILTHSRYFSTVAKSPVSSHLRDSQVHLSEQSAYTCECYGLGHLAMALSHGNEPSVKLLRSIVAYQHERAECSGSSQFSIAEIATCCLPGLPESYSCVCPGFITLVSPEQATVTKYFQDRSLWILLMDGDLTEQYRHLGFTKPRNVKTVLEYPSLQEGGSRDSWLSNALDILVRLEVNLVLVKGTVCENLMERCIANNILVISCVTQNVLSAFGEVTGAQPVTYLAQLNAACLGSGVWVELWKGCDERAMELGQLVPVRIKVQRIPLLTAVLTTTVASKMQLIEDQFWTFVYRLHHALKDGKVFLGGGAVEFLCLSHSQMLAEQSSKLTDKNAVKEFHSPQLAASASEYRAVVLQALATGWNQYLSMVICNTAKAASEFEAHTLIDHHLQKAADCGSPSAYVLKEFRRGDMFRGGSIPFTDSEEGVKVYDNVTAKMEAWRRALDLVLLVLQTDAEIIIGPRRSQLLNSHSSSEFMFL</sequence>
<dbReference type="AlphaFoldDB" id="G1NDM7"/>
<dbReference type="Pfam" id="PF00118">
    <property type="entry name" value="Cpn60_TCP1"/>
    <property type="match status" value="1"/>
</dbReference>
<dbReference type="InterPro" id="IPR002423">
    <property type="entry name" value="Cpn60/GroEL/TCP-1"/>
</dbReference>
<dbReference type="GO" id="GO:0051131">
    <property type="term" value="P:chaperone-mediated protein complex assembly"/>
    <property type="evidence" value="ECO:0007669"/>
    <property type="project" value="Ensembl"/>
</dbReference>
<dbReference type="SUPFAM" id="SSF52029">
    <property type="entry name" value="GroEL apical domain-like"/>
    <property type="match status" value="1"/>
</dbReference>
<reference evidence="1 2" key="1">
    <citation type="journal article" date="2010" name="PLoS Biol.">
        <title>Multi-platform next-generation sequencing of the domestic turkey (Meleagris gallopavo): genome assembly and analysis.</title>
        <authorList>
            <person name="Dalloul R.A."/>
            <person name="Long J.A."/>
            <person name="Zimin A.V."/>
            <person name="Aslam L."/>
            <person name="Beal K."/>
            <person name="Blomberg L.A."/>
            <person name="Bouffard P."/>
            <person name="Burt D.W."/>
            <person name="Crasta O."/>
            <person name="Crooijmans R.P."/>
            <person name="Cooper K."/>
            <person name="Coulombe R.A."/>
            <person name="De S."/>
            <person name="Delany M.E."/>
            <person name="Dodgson J.B."/>
            <person name="Dong J.J."/>
            <person name="Evans C."/>
            <person name="Frederickson K.M."/>
            <person name="Flicek P."/>
            <person name="Florea L."/>
            <person name="Folkerts O."/>
            <person name="Groenen M.A."/>
            <person name="Harkins T.T."/>
            <person name="Herrero J."/>
            <person name="Hoffmann S."/>
            <person name="Megens H.J."/>
            <person name="Jiang A."/>
            <person name="de Jong P."/>
            <person name="Kaiser P."/>
            <person name="Kim H."/>
            <person name="Kim K.W."/>
            <person name="Kim S."/>
            <person name="Langenberger D."/>
            <person name="Lee M.K."/>
            <person name="Lee T."/>
            <person name="Mane S."/>
            <person name="Marcais G."/>
            <person name="Marz M."/>
            <person name="McElroy A.P."/>
            <person name="Modise T."/>
            <person name="Nefedov M."/>
            <person name="Notredame C."/>
            <person name="Paton I.R."/>
            <person name="Payne W.S."/>
            <person name="Pertea G."/>
            <person name="Prickett D."/>
            <person name="Puiu D."/>
            <person name="Qioa D."/>
            <person name="Raineri E."/>
            <person name="Ruffier M."/>
            <person name="Salzberg S.L."/>
            <person name="Schatz M.C."/>
            <person name="Scheuring C."/>
            <person name="Schmidt C.J."/>
            <person name="Schroeder S."/>
            <person name="Searle S.M."/>
            <person name="Smith E.J."/>
            <person name="Smith J."/>
            <person name="Sonstegard T.S."/>
            <person name="Stadler P.F."/>
            <person name="Tafer H."/>
            <person name="Tu Z.J."/>
            <person name="Van Tassell C.P."/>
            <person name="Vilella A.J."/>
            <person name="Williams K.P."/>
            <person name="Yorke J.A."/>
            <person name="Zhang L."/>
            <person name="Zhang H.B."/>
            <person name="Zhang X."/>
            <person name="Zhang Y."/>
            <person name="Reed K.M."/>
        </authorList>
    </citation>
    <scope>NUCLEOTIDE SEQUENCE [LARGE SCALE GENOMIC DNA]</scope>
</reference>
<protein>
    <submittedName>
        <fullName evidence="1">Bardet-Biedl syndrome 12</fullName>
    </submittedName>
</protein>
<dbReference type="GeneTree" id="ENSGT00390000008984"/>
<dbReference type="GO" id="GO:0005929">
    <property type="term" value="C:cilium"/>
    <property type="evidence" value="ECO:0007669"/>
    <property type="project" value="GOC"/>
</dbReference>
<dbReference type="InterPro" id="IPR027409">
    <property type="entry name" value="GroEL-like_apical_dom_sf"/>
</dbReference>
<evidence type="ECO:0000313" key="1">
    <source>
        <dbReference type="Ensembl" id="ENSMGAP00000010968.2"/>
    </source>
</evidence>
<reference evidence="1" key="3">
    <citation type="submission" date="2025-09" db="UniProtKB">
        <authorList>
            <consortium name="Ensembl"/>
        </authorList>
    </citation>
    <scope>IDENTIFICATION</scope>
</reference>